<keyword evidence="4" id="KW-0520">NAD</keyword>
<evidence type="ECO:0000256" key="1">
    <source>
        <dbReference type="ARBA" id="ARBA00017378"/>
    </source>
</evidence>
<gene>
    <name evidence="7" type="ORF">ADN00_12145</name>
</gene>
<dbReference type="InterPro" id="IPR036721">
    <property type="entry name" value="RCK_C_sf"/>
</dbReference>
<dbReference type="PANTHER" id="PTHR43833">
    <property type="entry name" value="POTASSIUM CHANNEL PROTEIN 2-RELATED-RELATED"/>
    <property type="match status" value="1"/>
</dbReference>
<dbReference type="Proteomes" id="UP000050417">
    <property type="component" value="Unassembled WGS sequence"/>
</dbReference>
<evidence type="ECO:0000256" key="4">
    <source>
        <dbReference type="ARBA" id="ARBA00023027"/>
    </source>
</evidence>
<evidence type="ECO:0000259" key="5">
    <source>
        <dbReference type="PROSITE" id="PS51201"/>
    </source>
</evidence>
<dbReference type="PANTHER" id="PTHR43833:SF8">
    <property type="entry name" value="TRK SYSTEM POTASSIUM UPTAKE PROTEIN TRKA"/>
    <property type="match status" value="1"/>
</dbReference>
<dbReference type="InterPro" id="IPR006037">
    <property type="entry name" value="RCK_C"/>
</dbReference>
<dbReference type="InterPro" id="IPR050721">
    <property type="entry name" value="Trk_Ktr_HKT_K-transport"/>
</dbReference>
<proteinExistence type="predicted"/>
<evidence type="ECO:0000256" key="3">
    <source>
        <dbReference type="ARBA" id="ARBA00022958"/>
    </source>
</evidence>
<accession>A0A0P6XSZ5</accession>
<evidence type="ECO:0000259" key="6">
    <source>
        <dbReference type="PROSITE" id="PS51202"/>
    </source>
</evidence>
<feature type="domain" description="RCK N-terminal" evidence="5">
    <location>
        <begin position="1"/>
        <end position="120"/>
    </location>
</feature>
<name>A0A0P6XSZ5_9CHLR</name>
<keyword evidence="3" id="KW-0630">Potassium</keyword>
<sequence length="215" mass="23481">MKILIIGCGRVGANLSHILSMRGHDLTIVDKDPEAFRELGTWFKGKTYVGIGFDKQLLLEAGIERADGLAAVTLSDEANVVVARLAQQFFRVPRVAARVYDPRKAEIYRRLGLQTISPVTIGSLRLAELLSFNQLTPVATLGSGEVEIVQAEINTFLVGHPVRDLVIAGQIKVVSITRRGKTFLPDQSTAFEKGDIVQIATTISAADRLAKMLEQ</sequence>
<dbReference type="AlphaFoldDB" id="A0A0P6XSZ5"/>
<dbReference type="Gene3D" id="3.30.70.1450">
    <property type="entry name" value="Regulator of K+ conductance, C-terminal domain"/>
    <property type="match status" value="1"/>
</dbReference>
<dbReference type="Pfam" id="PF02080">
    <property type="entry name" value="TrkA_C"/>
    <property type="match status" value="1"/>
</dbReference>
<dbReference type="SUPFAM" id="SSF116726">
    <property type="entry name" value="TrkA C-terminal domain-like"/>
    <property type="match status" value="1"/>
</dbReference>
<keyword evidence="2" id="KW-0406">Ion transport</keyword>
<dbReference type="STRING" id="1134406.ADN00_12145"/>
<keyword evidence="2" id="KW-0813">Transport</keyword>
<reference evidence="7 8" key="1">
    <citation type="submission" date="2015-07" db="EMBL/GenBank/DDBJ databases">
        <title>Genome sequence of Ornatilinea apprima DSM 23815.</title>
        <authorList>
            <person name="Hemp J."/>
            <person name="Ward L.M."/>
            <person name="Pace L.A."/>
            <person name="Fischer W.W."/>
        </authorList>
    </citation>
    <scope>NUCLEOTIDE SEQUENCE [LARGE SCALE GENOMIC DNA]</scope>
    <source>
        <strain evidence="7 8">P3M-1</strain>
    </source>
</reference>
<dbReference type="Gene3D" id="3.40.50.720">
    <property type="entry name" value="NAD(P)-binding Rossmann-like Domain"/>
    <property type="match status" value="1"/>
</dbReference>
<dbReference type="PROSITE" id="PS51202">
    <property type="entry name" value="RCK_C"/>
    <property type="match status" value="1"/>
</dbReference>
<keyword evidence="2" id="KW-0633">Potassium transport</keyword>
<dbReference type="SUPFAM" id="SSF51735">
    <property type="entry name" value="NAD(P)-binding Rossmann-fold domains"/>
    <property type="match status" value="1"/>
</dbReference>
<feature type="domain" description="RCK C-terminal" evidence="6">
    <location>
        <begin position="136"/>
        <end position="215"/>
    </location>
</feature>
<dbReference type="InterPro" id="IPR036291">
    <property type="entry name" value="NAD(P)-bd_dom_sf"/>
</dbReference>
<evidence type="ECO:0000313" key="7">
    <source>
        <dbReference type="EMBL" id="KPL76088.1"/>
    </source>
</evidence>
<comment type="caution">
    <text evidence="7">The sequence shown here is derived from an EMBL/GenBank/DDBJ whole genome shotgun (WGS) entry which is preliminary data.</text>
</comment>
<keyword evidence="8" id="KW-1185">Reference proteome</keyword>
<evidence type="ECO:0000256" key="2">
    <source>
        <dbReference type="ARBA" id="ARBA00022538"/>
    </source>
</evidence>
<evidence type="ECO:0000313" key="8">
    <source>
        <dbReference type="Proteomes" id="UP000050417"/>
    </source>
</evidence>
<dbReference type="Pfam" id="PF02254">
    <property type="entry name" value="TrkA_N"/>
    <property type="match status" value="1"/>
</dbReference>
<dbReference type="GO" id="GO:0015079">
    <property type="term" value="F:potassium ion transmembrane transporter activity"/>
    <property type="evidence" value="ECO:0007669"/>
    <property type="project" value="InterPro"/>
</dbReference>
<dbReference type="InterPro" id="IPR003148">
    <property type="entry name" value="RCK_N"/>
</dbReference>
<dbReference type="EMBL" id="LGCL01000026">
    <property type="protein sequence ID" value="KPL76088.1"/>
    <property type="molecule type" value="Genomic_DNA"/>
</dbReference>
<dbReference type="PROSITE" id="PS51201">
    <property type="entry name" value="RCK_N"/>
    <property type="match status" value="1"/>
</dbReference>
<organism evidence="7 8">
    <name type="scientific">Ornatilinea apprima</name>
    <dbReference type="NCBI Taxonomy" id="1134406"/>
    <lineage>
        <taxon>Bacteria</taxon>
        <taxon>Bacillati</taxon>
        <taxon>Chloroflexota</taxon>
        <taxon>Anaerolineae</taxon>
        <taxon>Anaerolineales</taxon>
        <taxon>Anaerolineaceae</taxon>
        <taxon>Ornatilinea</taxon>
    </lineage>
</organism>
<protein>
    <recommendedName>
        <fullName evidence="1">Trk system potassium uptake protein TrkA</fullName>
    </recommendedName>
</protein>
<dbReference type="PRINTS" id="PR00335">
    <property type="entry name" value="KUPTAKETRKA"/>
</dbReference>
<dbReference type="GO" id="GO:0005886">
    <property type="term" value="C:plasma membrane"/>
    <property type="evidence" value="ECO:0007669"/>
    <property type="project" value="InterPro"/>
</dbReference>
<dbReference type="RefSeq" id="WP_075063284.1">
    <property type="nucleotide sequence ID" value="NZ_LGCL01000026.1"/>
</dbReference>
<dbReference type="InterPro" id="IPR006036">
    <property type="entry name" value="K_uptake_TrkA"/>
</dbReference>
<dbReference type="OrthoDB" id="9775180at2"/>